<evidence type="ECO:0000313" key="6">
    <source>
        <dbReference type="Proteomes" id="UP001558652"/>
    </source>
</evidence>
<evidence type="ECO:0000256" key="4">
    <source>
        <dbReference type="PROSITE-ProRule" id="PRU00221"/>
    </source>
</evidence>
<keyword evidence="3" id="KW-0677">Repeat</keyword>
<dbReference type="PROSITE" id="PS00678">
    <property type="entry name" value="WD_REPEATS_1"/>
    <property type="match status" value="1"/>
</dbReference>
<protein>
    <recommendedName>
        <fullName evidence="7">THO complex subunit 6</fullName>
    </recommendedName>
</protein>
<keyword evidence="2 4" id="KW-0853">WD repeat</keyword>
<proteinExistence type="inferred from homology"/>
<dbReference type="AlphaFoldDB" id="A0ABD0YLQ2"/>
<dbReference type="InterPro" id="IPR015943">
    <property type="entry name" value="WD40/YVTN_repeat-like_dom_sf"/>
</dbReference>
<comment type="caution">
    <text evidence="5">The sequence shown here is derived from an EMBL/GenBank/DDBJ whole genome shotgun (WGS) entry which is preliminary data.</text>
</comment>
<reference evidence="5 6" key="1">
    <citation type="submission" date="2024-07" db="EMBL/GenBank/DDBJ databases">
        <title>Chromosome-level genome assembly of the water stick insect Ranatra chinensis (Heteroptera: Nepidae).</title>
        <authorList>
            <person name="Liu X."/>
        </authorList>
    </citation>
    <scope>NUCLEOTIDE SEQUENCE [LARGE SCALE GENOMIC DNA]</scope>
    <source>
        <strain evidence="5">Cailab_2021Rc</strain>
        <tissue evidence="5">Muscle</tissue>
    </source>
</reference>
<dbReference type="PROSITE" id="PS50082">
    <property type="entry name" value="WD_REPEATS_2"/>
    <property type="match status" value="1"/>
</dbReference>
<dbReference type="InterPro" id="IPR001680">
    <property type="entry name" value="WD40_rpt"/>
</dbReference>
<evidence type="ECO:0000256" key="1">
    <source>
        <dbReference type="ARBA" id="ARBA00009728"/>
    </source>
</evidence>
<dbReference type="PANTHER" id="PTHR44411">
    <property type="entry name" value="THO COMPLEX SUBUNIT 6 HOMOLOG"/>
    <property type="match status" value="1"/>
</dbReference>
<evidence type="ECO:0000313" key="5">
    <source>
        <dbReference type="EMBL" id="KAL1132180.1"/>
    </source>
</evidence>
<accession>A0ABD0YLQ2</accession>
<dbReference type="SUPFAM" id="SSF50978">
    <property type="entry name" value="WD40 repeat-like"/>
    <property type="match status" value="1"/>
</dbReference>
<evidence type="ECO:0000256" key="2">
    <source>
        <dbReference type="ARBA" id="ARBA00022574"/>
    </source>
</evidence>
<gene>
    <name evidence="5" type="ORF">AAG570_010137</name>
</gene>
<dbReference type="Pfam" id="PF00400">
    <property type="entry name" value="WD40"/>
    <property type="match status" value="1"/>
</dbReference>
<evidence type="ECO:0000256" key="3">
    <source>
        <dbReference type="ARBA" id="ARBA00022737"/>
    </source>
</evidence>
<dbReference type="EMBL" id="JBFDAA010000005">
    <property type="protein sequence ID" value="KAL1132180.1"/>
    <property type="molecule type" value="Genomic_DNA"/>
</dbReference>
<feature type="repeat" description="WD" evidence="4">
    <location>
        <begin position="121"/>
        <end position="160"/>
    </location>
</feature>
<keyword evidence="6" id="KW-1185">Reference proteome</keyword>
<dbReference type="InterPro" id="IPR036322">
    <property type="entry name" value="WD40_repeat_dom_sf"/>
</dbReference>
<comment type="similarity">
    <text evidence="1">Belongs to the WD repeat THOC6 family.</text>
</comment>
<dbReference type="SMART" id="SM00320">
    <property type="entry name" value="WD40"/>
    <property type="match status" value="1"/>
</dbReference>
<dbReference type="InterPro" id="IPR042626">
    <property type="entry name" value="THOC6"/>
</dbReference>
<dbReference type="Gene3D" id="2.130.10.10">
    <property type="entry name" value="YVTN repeat-like/Quinoprotein amine dehydrogenase"/>
    <property type="match status" value="1"/>
</dbReference>
<sequence length="287" mass="32153">FILVSVQSILKSSKTGCDKKALYIFQSPKLEQIMSMASTGKFLIAGTMGEINGWTWESVMSSSPKLSWTITIPKPRDRIGKTLVNSLLVREIDNISYIYAGCGDNRIHVFSLEDGKEIRVLDGHTDYIHSINSYEQNLVSASEDGSVRLWDLRQNSVTGIVNPHKNEMVARPHLGKWIGDVSLKDDWLVCGGGPHLSMWRMRSLELMDVFSEVQDTGIHVARFRCETVLAGGQSSHFYQLNYTGDVLAKLDTSSFTIYTAAYIDTPQEVYTIFIILVRIFTNGKCIG</sequence>
<organism evidence="5 6">
    <name type="scientific">Ranatra chinensis</name>
    <dbReference type="NCBI Taxonomy" id="642074"/>
    <lineage>
        <taxon>Eukaryota</taxon>
        <taxon>Metazoa</taxon>
        <taxon>Ecdysozoa</taxon>
        <taxon>Arthropoda</taxon>
        <taxon>Hexapoda</taxon>
        <taxon>Insecta</taxon>
        <taxon>Pterygota</taxon>
        <taxon>Neoptera</taxon>
        <taxon>Paraneoptera</taxon>
        <taxon>Hemiptera</taxon>
        <taxon>Heteroptera</taxon>
        <taxon>Panheteroptera</taxon>
        <taxon>Nepomorpha</taxon>
        <taxon>Nepidae</taxon>
        <taxon>Ranatrinae</taxon>
        <taxon>Ranatra</taxon>
    </lineage>
</organism>
<dbReference type="PROSITE" id="PS50294">
    <property type="entry name" value="WD_REPEATS_REGION"/>
    <property type="match status" value="1"/>
</dbReference>
<dbReference type="PANTHER" id="PTHR44411:SF1">
    <property type="entry name" value="THO COMPLEX SUBUNIT 6 HOMOLOG"/>
    <property type="match status" value="1"/>
</dbReference>
<dbReference type="InterPro" id="IPR019775">
    <property type="entry name" value="WD40_repeat_CS"/>
</dbReference>
<dbReference type="Proteomes" id="UP001558652">
    <property type="component" value="Unassembled WGS sequence"/>
</dbReference>
<name>A0ABD0YLQ2_9HEMI</name>
<evidence type="ECO:0008006" key="7">
    <source>
        <dbReference type="Google" id="ProtNLM"/>
    </source>
</evidence>
<feature type="non-terminal residue" evidence="5">
    <location>
        <position position="1"/>
    </location>
</feature>